<accession>Q6FB23</accession>
<dbReference type="EMBL" id="CR543861">
    <property type="protein sequence ID" value="CAG68740.1"/>
    <property type="molecule type" value="Genomic_DNA"/>
</dbReference>
<evidence type="ECO:0000313" key="1">
    <source>
        <dbReference type="EMBL" id="CAG68740.1"/>
    </source>
</evidence>
<reference evidence="1 2" key="1">
    <citation type="journal article" date="2004" name="Nucleic Acids Res.">
        <title>Unique features revealed by the genome sequence of Acinetobacter sp. ADP1, a versatile and naturally transformation competent bacterium.</title>
        <authorList>
            <person name="Barbe V."/>
            <person name="Vallenet D."/>
            <person name="Fonknechten N."/>
            <person name="Kreimeyer A."/>
            <person name="Oztas S."/>
            <person name="Labarre L."/>
            <person name="Cruveiller S."/>
            <person name="Robert C."/>
            <person name="Duprat S."/>
            <person name="Wincker P."/>
            <person name="Ornston L.N."/>
            <person name="Weissenbach J."/>
            <person name="Marliere P."/>
            <person name="Cohen G.N."/>
            <person name="Medigue C."/>
        </authorList>
    </citation>
    <scope>NUCLEOTIDE SEQUENCE [LARGE SCALE GENOMIC DNA]</scope>
    <source>
        <strain evidence="2">ATCC 33305 / BD413 / ADP1</strain>
    </source>
</reference>
<organism evidence="1 2">
    <name type="scientific">Acinetobacter baylyi (strain ATCC 33305 / BD413 / ADP1)</name>
    <dbReference type="NCBI Taxonomy" id="62977"/>
    <lineage>
        <taxon>Bacteria</taxon>
        <taxon>Pseudomonadati</taxon>
        <taxon>Pseudomonadota</taxon>
        <taxon>Gammaproteobacteria</taxon>
        <taxon>Moraxellales</taxon>
        <taxon>Moraxellaceae</taxon>
        <taxon>Acinetobacter</taxon>
    </lineage>
</organism>
<name>Q6FB23_ACIAD</name>
<gene>
    <name evidence="1" type="ordered locus">ACIAD1912</name>
</gene>
<dbReference type="Proteomes" id="UP000000430">
    <property type="component" value="Chromosome"/>
</dbReference>
<proteinExistence type="predicted"/>
<dbReference type="HOGENOM" id="CLU_3163422_0_0_6"/>
<evidence type="ECO:0000313" key="2">
    <source>
        <dbReference type="Proteomes" id="UP000000430"/>
    </source>
</evidence>
<sequence length="47" mass="5405">MLLNLNLKTSPSPELNVIWALQQMLYEQSIRTDVVGRLTNFSTLSRL</sequence>
<dbReference type="AlphaFoldDB" id="Q6FB23"/>
<protein>
    <submittedName>
        <fullName evidence="1">Uncharacterized protein</fullName>
    </submittedName>
</protein>
<dbReference type="KEGG" id="aci:ACIAD1912"/>